<organism evidence="1 2">
    <name type="scientific">Botrytis porri</name>
    <dbReference type="NCBI Taxonomy" id="87229"/>
    <lineage>
        <taxon>Eukaryota</taxon>
        <taxon>Fungi</taxon>
        <taxon>Dikarya</taxon>
        <taxon>Ascomycota</taxon>
        <taxon>Pezizomycotina</taxon>
        <taxon>Leotiomycetes</taxon>
        <taxon>Helotiales</taxon>
        <taxon>Sclerotiniaceae</taxon>
        <taxon>Botrytis</taxon>
    </lineage>
</organism>
<evidence type="ECO:0000313" key="1">
    <source>
        <dbReference type="EMBL" id="TGO84796.1"/>
    </source>
</evidence>
<reference evidence="1 2" key="1">
    <citation type="submission" date="2017-12" db="EMBL/GenBank/DDBJ databases">
        <title>Comparative genomics of Botrytis spp.</title>
        <authorList>
            <person name="Valero-Jimenez C.A."/>
            <person name="Tapia P."/>
            <person name="Veloso J."/>
            <person name="Silva-Moreno E."/>
            <person name="Staats M."/>
            <person name="Valdes J.H."/>
            <person name="Van Kan J.A.L."/>
        </authorList>
    </citation>
    <scope>NUCLEOTIDE SEQUENCE [LARGE SCALE GENOMIC DNA]</scope>
    <source>
        <strain evidence="1 2">MUCL3349</strain>
    </source>
</reference>
<evidence type="ECO:0000313" key="2">
    <source>
        <dbReference type="Proteomes" id="UP000297280"/>
    </source>
</evidence>
<protein>
    <submittedName>
        <fullName evidence="1">Uncharacterized protein</fullName>
    </submittedName>
</protein>
<comment type="caution">
    <text evidence="1">The sequence shown here is derived from an EMBL/GenBank/DDBJ whole genome shotgun (WGS) entry which is preliminary data.</text>
</comment>
<sequence>MIQMGLGTTGLGEYLAESQVDIMAIYSTQYIRAHSDIPDMEDHEPIDRFTSYGASFRVVKEIDYLK</sequence>
<accession>A0A4Z1KHF7</accession>
<dbReference type="Proteomes" id="UP000297280">
    <property type="component" value="Unassembled WGS sequence"/>
</dbReference>
<dbReference type="EMBL" id="PQXO01000463">
    <property type="protein sequence ID" value="TGO84796.1"/>
    <property type="molecule type" value="Genomic_DNA"/>
</dbReference>
<keyword evidence="2" id="KW-1185">Reference proteome</keyword>
<name>A0A4Z1KHF7_9HELO</name>
<proteinExistence type="predicted"/>
<dbReference type="AlphaFoldDB" id="A0A4Z1KHF7"/>
<gene>
    <name evidence="1" type="ORF">BPOR_0464g00010</name>
</gene>